<name>A0A4U1CBY1_9SPHI</name>
<dbReference type="OrthoDB" id="9806903at2"/>
<protein>
    <submittedName>
        <fullName evidence="2">DUF4236 domain-containing protein</fullName>
    </submittedName>
</protein>
<evidence type="ECO:0000313" key="2">
    <source>
        <dbReference type="EMBL" id="TKC02640.1"/>
    </source>
</evidence>
<dbReference type="EMBL" id="SWBO01000002">
    <property type="protein sequence ID" value="TKC02640.1"/>
    <property type="molecule type" value="Genomic_DNA"/>
</dbReference>
<proteinExistence type="predicted"/>
<keyword evidence="3" id="KW-1185">Reference proteome</keyword>
<dbReference type="AlphaFoldDB" id="A0A4U1CBY1"/>
<accession>A0A4U1CBY1</accession>
<dbReference type="RefSeq" id="WP_136875100.1">
    <property type="nucleotide sequence ID" value="NZ_SWBO01000002.1"/>
</dbReference>
<reference evidence="2 3" key="1">
    <citation type="submission" date="2019-04" db="EMBL/GenBank/DDBJ databases">
        <title>Pedobacter sp. AR-2-6 sp. nov., isolated from Arctic soil.</title>
        <authorList>
            <person name="Dahal R.H."/>
            <person name="Kim D.-U."/>
        </authorList>
    </citation>
    <scope>NUCLEOTIDE SEQUENCE [LARGE SCALE GENOMIC DNA]</scope>
    <source>
        <strain evidence="2 3">AR-2-6</strain>
    </source>
</reference>
<comment type="caution">
    <text evidence="2">The sequence shown here is derived from an EMBL/GenBank/DDBJ whole genome shotgun (WGS) entry which is preliminary data.</text>
</comment>
<dbReference type="InterPro" id="IPR025330">
    <property type="entry name" value="DUF4236"/>
</dbReference>
<sequence length="391" mass="44261">MAWSFRKRIKIIPGIHLNISKRGISTTIGVRGASVNLSSRGGYLNTGMPGTGISNRQQIFGGTSTPISQPATLPKQQIPALPKSSLQEIPVIRGNIFSLDANQITSNDMQGIKDAILLAHQQRSELALDRISVFLQWKRNEQRLSLSYWLIYGFLFKKLTLALKADIALQKETLAAIDEQLKSSTVELDFNFDEEMLTKYQKLFNAFEQLCKSEKIWDVTSSYTNDRFTTRSSATAVVSRLPVGFRIGELADISSPTPAMIWQNANGADLYFYPNFIVVWNSKSQFAIVGYDELDCNYNTSRFIEDERVPSDTIIIDKTWNKVNKNGQPDLRFKDNYQIPIVAYGNIELKTKMGLNERYAFSNDQSTNNFNLAFLEYQISLIKLDYVPALN</sequence>
<dbReference type="Proteomes" id="UP000310477">
    <property type="component" value="Unassembled WGS sequence"/>
</dbReference>
<gene>
    <name evidence="2" type="ORF">FA045_05025</name>
</gene>
<feature type="domain" description="DUF4236" evidence="1">
    <location>
        <begin position="3"/>
        <end position="56"/>
    </location>
</feature>
<evidence type="ECO:0000259" key="1">
    <source>
        <dbReference type="Pfam" id="PF14020"/>
    </source>
</evidence>
<organism evidence="2 3">
    <name type="scientific">Pedobacter cryotolerans</name>
    <dbReference type="NCBI Taxonomy" id="2571270"/>
    <lineage>
        <taxon>Bacteria</taxon>
        <taxon>Pseudomonadati</taxon>
        <taxon>Bacteroidota</taxon>
        <taxon>Sphingobacteriia</taxon>
        <taxon>Sphingobacteriales</taxon>
        <taxon>Sphingobacteriaceae</taxon>
        <taxon>Pedobacter</taxon>
    </lineage>
</organism>
<dbReference type="Pfam" id="PF14020">
    <property type="entry name" value="DUF4236"/>
    <property type="match status" value="1"/>
</dbReference>
<evidence type="ECO:0000313" key="3">
    <source>
        <dbReference type="Proteomes" id="UP000310477"/>
    </source>
</evidence>